<dbReference type="Pfam" id="PF08486">
    <property type="entry name" value="SpoIID"/>
    <property type="match status" value="1"/>
</dbReference>
<organism evidence="3 4">
    <name type="scientific">Prochlorothrix hollandica PCC 9006 = CALU 1027</name>
    <dbReference type="NCBI Taxonomy" id="317619"/>
    <lineage>
        <taxon>Bacteria</taxon>
        <taxon>Bacillati</taxon>
        <taxon>Cyanobacteriota</taxon>
        <taxon>Cyanophyceae</taxon>
        <taxon>Prochlorotrichales</taxon>
        <taxon>Prochlorotrichaceae</taxon>
        <taxon>Prochlorothrix</taxon>
    </lineage>
</organism>
<feature type="domain" description="Sporulation stage II protein D amidase enhancer LytB N-terminal" evidence="2">
    <location>
        <begin position="116"/>
        <end position="205"/>
    </location>
</feature>
<comment type="caution">
    <text evidence="3">The sequence shown here is derived from an EMBL/GenBank/DDBJ whole genome shotgun (WGS) entry which is preliminary data.</text>
</comment>
<proteinExistence type="predicted"/>
<evidence type="ECO:0000313" key="4">
    <source>
        <dbReference type="Proteomes" id="UP000034681"/>
    </source>
</evidence>
<dbReference type="EMBL" id="AJTX02000006">
    <property type="protein sequence ID" value="KKI99417.1"/>
    <property type="molecule type" value="Genomic_DNA"/>
</dbReference>
<dbReference type="STRING" id="317619.GCA_000332315_02474"/>
<dbReference type="AlphaFoldDB" id="A0A0M2PWF8"/>
<dbReference type="GO" id="GO:0030288">
    <property type="term" value="C:outer membrane-bounded periplasmic space"/>
    <property type="evidence" value="ECO:0007669"/>
    <property type="project" value="TreeGrafter"/>
</dbReference>
<evidence type="ECO:0000256" key="1">
    <source>
        <dbReference type="SAM" id="SignalP"/>
    </source>
</evidence>
<protein>
    <submittedName>
        <fullName evidence="3">Sporulation protein</fullName>
    </submittedName>
</protein>
<evidence type="ECO:0000313" key="3">
    <source>
        <dbReference type="EMBL" id="KKI99417.1"/>
    </source>
</evidence>
<name>A0A0M2PWF8_PROHO</name>
<dbReference type="PANTHER" id="PTHR30032">
    <property type="entry name" value="N-ACETYLMURAMOYL-L-ALANINE AMIDASE-RELATED"/>
    <property type="match status" value="1"/>
</dbReference>
<keyword evidence="4" id="KW-1185">Reference proteome</keyword>
<dbReference type="InterPro" id="IPR013486">
    <property type="entry name" value="SpoIID/LytB"/>
</dbReference>
<accession>A0A0M2PWF8</accession>
<dbReference type="Proteomes" id="UP000034681">
    <property type="component" value="Unassembled WGS sequence"/>
</dbReference>
<feature type="chain" id="PRO_5005639528" evidence="1">
    <location>
        <begin position="28"/>
        <end position="382"/>
    </location>
</feature>
<dbReference type="PANTHER" id="PTHR30032:SF4">
    <property type="entry name" value="AMIDASE ENHANCER"/>
    <property type="match status" value="1"/>
</dbReference>
<reference evidence="3" key="1">
    <citation type="submission" date="2012-04" db="EMBL/GenBank/DDBJ databases">
        <authorList>
            <person name="Borisov I.G."/>
            <person name="Ivanikova N.V."/>
            <person name="Pinevich A.V."/>
        </authorList>
    </citation>
    <scope>NUCLEOTIDE SEQUENCE</scope>
    <source>
        <strain evidence="3">CALU 1027</strain>
    </source>
</reference>
<gene>
    <name evidence="3" type="ORF">PROH_16455</name>
</gene>
<dbReference type="InterPro" id="IPR051922">
    <property type="entry name" value="Bact_Sporulation_Assoc"/>
</dbReference>
<keyword evidence="1" id="KW-0732">Signal</keyword>
<dbReference type="NCBIfam" id="TIGR02669">
    <property type="entry name" value="SpoIID_LytB"/>
    <property type="match status" value="1"/>
</dbReference>
<dbReference type="InterPro" id="IPR013693">
    <property type="entry name" value="SpoIID/LytB_N"/>
</dbReference>
<dbReference type="eggNOG" id="COG2385">
    <property type="taxonomic scope" value="Bacteria"/>
</dbReference>
<feature type="signal peptide" evidence="1">
    <location>
        <begin position="1"/>
        <end position="27"/>
    </location>
</feature>
<dbReference type="GO" id="GO:0030435">
    <property type="term" value="P:sporulation resulting in formation of a cellular spore"/>
    <property type="evidence" value="ECO:0007669"/>
    <property type="project" value="InterPro"/>
</dbReference>
<sequence length="382" mass="40484">MGDRRPQGRLGWLTALLVLSATAPAQAALQLRVAIEDGVSQVQVGTSSAAVVRDAAGRQVGQLKAMDGLVAGSQGGQVTLGGLKSGQLWVEPQAGGYVWIGDRWYRGRALLSPKGGGVLAVNYVDLDEYLYSVVGSEMPTNWPLEALKSQAVAARSYALHKRSKVGNAQYDLGDTTRWQVYKGITAETTSTQTAVVQTAGQVLTYNGAIIEAVFHSSSGGHTENVEDVWSSPLPYLRGVADYDQYAPVFQWQETFSAAQMRQRITGVGNILAMTPIALTPNGRVRQMKVVGDAGQRTLSGDELRSALGLRSSLFQVSPSGGAGSGAKSTVPATFVVQGRGFGHGLGMSQWGAYGLASQGYGYQQILGHYYQNAGLAQIQVTP</sequence>
<evidence type="ECO:0000259" key="2">
    <source>
        <dbReference type="Pfam" id="PF08486"/>
    </source>
</evidence>